<dbReference type="Pfam" id="PF01757">
    <property type="entry name" value="Acyl_transf_3"/>
    <property type="match status" value="1"/>
</dbReference>
<dbReference type="InterPro" id="IPR002656">
    <property type="entry name" value="Acyl_transf_3_dom"/>
</dbReference>
<evidence type="ECO:0000313" key="3">
    <source>
        <dbReference type="EMBL" id="KAF8777147.1"/>
    </source>
</evidence>
<feature type="transmembrane region" description="Helical" evidence="1">
    <location>
        <begin position="730"/>
        <end position="747"/>
    </location>
</feature>
<reference evidence="3" key="1">
    <citation type="journal article" date="2020" name="bioRxiv">
        <title>Chromosome-level reference genome of the European wasp spider Argiope bruennichi: a resource for studies on range expansion and evolutionary adaptation.</title>
        <authorList>
            <person name="Sheffer M.M."/>
            <person name="Hoppe A."/>
            <person name="Krehenwinkel H."/>
            <person name="Uhl G."/>
            <person name="Kuss A.W."/>
            <person name="Jensen L."/>
            <person name="Jensen C."/>
            <person name="Gillespie R.G."/>
            <person name="Hoff K.J."/>
            <person name="Prost S."/>
        </authorList>
    </citation>
    <scope>NUCLEOTIDE SEQUENCE</scope>
</reference>
<dbReference type="InterPro" id="IPR052728">
    <property type="entry name" value="O2_lipid_transport_reg"/>
</dbReference>
<feature type="transmembrane region" description="Helical" evidence="1">
    <location>
        <begin position="480"/>
        <end position="501"/>
    </location>
</feature>
<keyword evidence="1" id="KW-0472">Membrane</keyword>
<feature type="transmembrane region" description="Helical" evidence="1">
    <location>
        <begin position="767"/>
        <end position="794"/>
    </location>
</feature>
<feature type="transmembrane region" description="Helical" evidence="1">
    <location>
        <begin position="654"/>
        <end position="674"/>
    </location>
</feature>
<feature type="domain" description="Acyltransferase 3" evidence="2">
    <location>
        <begin position="392"/>
        <end position="782"/>
    </location>
</feature>
<keyword evidence="1" id="KW-0812">Transmembrane</keyword>
<dbReference type="EMBL" id="JABXBU010002072">
    <property type="protein sequence ID" value="KAF8777147.1"/>
    <property type="molecule type" value="Genomic_DNA"/>
</dbReference>
<dbReference type="AlphaFoldDB" id="A0A8T0EN31"/>
<evidence type="ECO:0000256" key="1">
    <source>
        <dbReference type="SAM" id="Phobius"/>
    </source>
</evidence>
<comment type="caution">
    <text evidence="3">The sequence shown here is derived from an EMBL/GenBank/DDBJ whole genome shotgun (WGS) entry which is preliminary data.</text>
</comment>
<feature type="transmembrane region" description="Helical" evidence="1">
    <location>
        <begin position="624"/>
        <end position="642"/>
    </location>
</feature>
<feature type="transmembrane region" description="Helical" evidence="1">
    <location>
        <begin position="296"/>
        <end position="321"/>
    </location>
</feature>
<keyword evidence="1" id="KW-1133">Transmembrane helix</keyword>
<feature type="transmembrane region" description="Helical" evidence="1">
    <location>
        <begin position="437"/>
        <end position="460"/>
    </location>
</feature>
<evidence type="ECO:0000313" key="4">
    <source>
        <dbReference type="Proteomes" id="UP000807504"/>
    </source>
</evidence>
<feature type="transmembrane region" description="Helical" evidence="1">
    <location>
        <begin position="569"/>
        <end position="587"/>
    </location>
</feature>
<reference evidence="3" key="2">
    <citation type="submission" date="2020-06" db="EMBL/GenBank/DDBJ databases">
        <authorList>
            <person name="Sheffer M."/>
        </authorList>
    </citation>
    <scope>NUCLEOTIDE SEQUENCE</scope>
</reference>
<name>A0A8T0EN31_ARGBR</name>
<dbReference type="PANTHER" id="PTHR11161:SF0">
    <property type="entry name" value="O-ACYLTRANSFERASE LIKE PROTEIN"/>
    <property type="match status" value="1"/>
</dbReference>
<dbReference type="GO" id="GO:0016747">
    <property type="term" value="F:acyltransferase activity, transferring groups other than amino-acyl groups"/>
    <property type="evidence" value="ECO:0007669"/>
    <property type="project" value="InterPro"/>
</dbReference>
<feature type="transmembrane region" description="Helical" evidence="1">
    <location>
        <begin position="694"/>
        <end position="718"/>
    </location>
</feature>
<proteinExistence type="predicted"/>
<protein>
    <submittedName>
        <fullName evidence="3">Nose resistant to fluoxetine protein 6 like protein</fullName>
    </submittedName>
</protein>
<dbReference type="Proteomes" id="UP000807504">
    <property type="component" value="Unassembled WGS sequence"/>
</dbReference>
<sequence length="804" mass="92854">MMEKITLNRIDEIISAEIPDIEIDKDLQDIVSKNMIHGPCGLLNNNSPCMSDGKCTKRYTRDLLAETITGNDGYPLYRRRSTEDGGKSIKLKVLNNTIDVDNRWFMLNRSMFAAMMRHTVILILLFKISFGLHHHFVVNPLETLITELNNGDKCIYMSDATTFQNVSSVATFVNTFVDAVNSSKLLTSLFNITNAKPEQYSQFKYRSQEVVESNLKFTTAKRALKLKVLRGIQNWYTTSLYFKMDSCPSNSSENIPWQATLEGILSNLKGEFLSAIDTNALKHQPVSKKLTPEALFMLYIILIFVILTIIGSSISAIELFCKNFEKEIRSLMIDGNVKSSNTAAYTDIKKKSFEPSVCTDVWKNCKKYFECFSIQNNCRKLLSTVSGEEHLNFLHGIKTFALYWVMLSHINMFYATILRNVTAEFQHFLEMPHTQFIVNGIFSNDVFFVLSGFLNGYMFFDYYKKRNGKIPWLSFYVSRFLRFTPLYLILLGFYATLFPYIGSGPIWPTYQTNPLCKENWIWNVLYLNNFQTHKTQCMLTTWFIACDLQLYIISPLFLLLLIRRPKMGFALIIACICGSCLISFMLTKHYNLIDGASKLSFHTHDMKTYYGRFWLYFDMVYVKPYTRIGTYLIGIALGYFVLQRKYSGVKKSSLITLCVGWTLAFICSFIAFFAIYNRDESDLERALYNGLKHLLMSCSISWIIFVCFTGQGGLINWFLSLPIFVPLSRLSYCIYFIHIMAIEKYVLSIDDLKDFSFVSSVWINWQLTLETVCASFIVSLIFERPLLNLLGLFLRESKSEKKTQ</sequence>
<dbReference type="PANTHER" id="PTHR11161">
    <property type="entry name" value="O-ACYLTRANSFERASE"/>
    <property type="match status" value="1"/>
</dbReference>
<organism evidence="3 4">
    <name type="scientific">Argiope bruennichi</name>
    <name type="common">Wasp spider</name>
    <name type="synonym">Aranea bruennichi</name>
    <dbReference type="NCBI Taxonomy" id="94029"/>
    <lineage>
        <taxon>Eukaryota</taxon>
        <taxon>Metazoa</taxon>
        <taxon>Ecdysozoa</taxon>
        <taxon>Arthropoda</taxon>
        <taxon>Chelicerata</taxon>
        <taxon>Arachnida</taxon>
        <taxon>Araneae</taxon>
        <taxon>Araneomorphae</taxon>
        <taxon>Entelegynae</taxon>
        <taxon>Araneoidea</taxon>
        <taxon>Araneidae</taxon>
        <taxon>Argiope</taxon>
    </lineage>
</organism>
<feature type="transmembrane region" description="Helical" evidence="1">
    <location>
        <begin position="400"/>
        <end position="417"/>
    </location>
</feature>
<evidence type="ECO:0000259" key="2">
    <source>
        <dbReference type="Pfam" id="PF01757"/>
    </source>
</evidence>
<gene>
    <name evidence="3" type="ORF">HNY73_014064</name>
</gene>
<keyword evidence="4" id="KW-1185">Reference proteome</keyword>
<accession>A0A8T0EN31</accession>
<feature type="transmembrane region" description="Helical" evidence="1">
    <location>
        <begin position="542"/>
        <end position="562"/>
    </location>
</feature>